<dbReference type="EMBL" id="BARS01050497">
    <property type="protein sequence ID" value="GAG48976.1"/>
    <property type="molecule type" value="Genomic_DNA"/>
</dbReference>
<comment type="caution">
    <text evidence="2">The sequence shown here is derived from an EMBL/GenBank/DDBJ whole genome shotgun (WGS) entry which is preliminary data.</text>
</comment>
<gene>
    <name evidence="2" type="ORF">S01H1_75376</name>
</gene>
<keyword evidence="1" id="KW-0175">Coiled coil</keyword>
<dbReference type="AlphaFoldDB" id="X0ZL53"/>
<accession>X0ZL53</accession>
<feature type="non-terminal residue" evidence="2">
    <location>
        <position position="238"/>
    </location>
</feature>
<protein>
    <recommendedName>
        <fullName evidence="3">RND efflux pump membrane fusion protein barrel-sandwich domain-containing protein</fullName>
    </recommendedName>
</protein>
<feature type="coiled-coil region" evidence="1">
    <location>
        <begin position="56"/>
        <end position="83"/>
    </location>
</feature>
<proteinExistence type="predicted"/>
<evidence type="ECO:0008006" key="3">
    <source>
        <dbReference type="Google" id="ProtNLM"/>
    </source>
</evidence>
<evidence type="ECO:0000313" key="2">
    <source>
        <dbReference type="EMBL" id="GAG48976.1"/>
    </source>
</evidence>
<organism evidence="2">
    <name type="scientific">marine sediment metagenome</name>
    <dbReference type="NCBI Taxonomy" id="412755"/>
    <lineage>
        <taxon>unclassified sequences</taxon>
        <taxon>metagenomes</taxon>
        <taxon>ecological metagenomes</taxon>
    </lineage>
</organism>
<reference evidence="2" key="1">
    <citation type="journal article" date="2014" name="Front. Microbiol.">
        <title>High frequency of phylogenetically diverse reductive dehalogenase-homologous genes in deep subseafloor sedimentary metagenomes.</title>
        <authorList>
            <person name="Kawai M."/>
            <person name="Futagami T."/>
            <person name="Toyoda A."/>
            <person name="Takaki Y."/>
            <person name="Nishi S."/>
            <person name="Hori S."/>
            <person name="Arai W."/>
            <person name="Tsubouchi T."/>
            <person name="Morono Y."/>
            <person name="Uchiyama I."/>
            <person name="Ito T."/>
            <person name="Fujiyama A."/>
            <person name="Inagaki F."/>
            <person name="Takami H."/>
        </authorList>
    </citation>
    <scope>NUCLEOTIDE SEQUENCE</scope>
    <source>
        <strain evidence="2">Expedition CK06-06</strain>
    </source>
</reference>
<feature type="non-terminal residue" evidence="2">
    <location>
        <position position="1"/>
    </location>
</feature>
<sequence>FLDEFLPSGRNVTPDGPLLARSVNPMLTAGHEQLLAERRELVARRGAALVQEPAAVQIIEDKIGAVDEKLDRIRQQLASLEIRSPLAGTWVSPNIDRLKGAYLTRGQAIGLVATMDTLVVRAVAGQDVAGALMEDAAERVEIRMDGRPDKQVGGRIKQFLPAGVDRLPSPALSFPAGGPIATKPDDPTGTRTAERVFEIQVTPDPSDDVRLLAGQRVVIRFETTPKPLLSQAKRALLQ</sequence>
<evidence type="ECO:0000256" key="1">
    <source>
        <dbReference type="SAM" id="Coils"/>
    </source>
</evidence>
<name>X0ZL53_9ZZZZ</name>